<reference evidence="2" key="1">
    <citation type="submission" date="2009-09" db="EMBL/GenBank/DDBJ databases">
        <authorList>
            <person name="Weinstock G."/>
            <person name="Sodergren E."/>
            <person name="Clifton S."/>
            <person name="Fulton L."/>
            <person name="Fulton B."/>
            <person name="Courtney L."/>
            <person name="Fronick C."/>
            <person name="Harrison M."/>
            <person name="Strong C."/>
            <person name="Farmer C."/>
            <person name="Delahaunty K."/>
            <person name="Markovic C."/>
            <person name="Hall O."/>
            <person name="Minx P."/>
            <person name="Tomlinson C."/>
            <person name="Mitreva M."/>
            <person name="Nelson J."/>
            <person name="Hou S."/>
            <person name="Wollam A."/>
            <person name="Pepin K.H."/>
            <person name="Johnson M."/>
            <person name="Bhonagiri V."/>
            <person name="Nash W.E."/>
            <person name="Warren W."/>
            <person name="Chinwalla A."/>
            <person name="Mardis E.R."/>
            <person name="Wilson R.K."/>
        </authorList>
    </citation>
    <scope>NUCLEOTIDE SEQUENCE [LARGE SCALE GENOMIC DNA]</scope>
    <source>
        <strain evidence="2">DSM 15470</strain>
    </source>
</reference>
<comment type="caution">
    <text evidence="2">The sequence shown here is derived from an EMBL/GenBank/DDBJ whole genome shotgun (WGS) entry which is preliminary data.</text>
</comment>
<dbReference type="Proteomes" id="UP000004736">
    <property type="component" value="Unassembled WGS sequence"/>
</dbReference>
<gene>
    <name evidence="2" type="ORF">GCWU000321_01994</name>
</gene>
<dbReference type="HOGENOM" id="CLU_3308628_0_0_9"/>
<dbReference type="AlphaFoldDB" id="C9LR12"/>
<evidence type="ECO:0000256" key="1">
    <source>
        <dbReference type="SAM" id="MobiDB-lite"/>
    </source>
</evidence>
<sequence length="39" mass="4586">MPSERRQKCRIRKQESGHVKQSEESITLMTSCRLSLPRV</sequence>
<evidence type="ECO:0000313" key="2">
    <source>
        <dbReference type="EMBL" id="EEW97998.1"/>
    </source>
</evidence>
<accession>C9LR12</accession>
<protein>
    <submittedName>
        <fullName evidence="2">Uncharacterized protein</fullName>
    </submittedName>
</protein>
<organism evidence="2 3">
    <name type="scientific">Dialister invisus DSM 15470</name>
    <dbReference type="NCBI Taxonomy" id="592028"/>
    <lineage>
        <taxon>Bacteria</taxon>
        <taxon>Bacillati</taxon>
        <taxon>Bacillota</taxon>
        <taxon>Negativicutes</taxon>
        <taxon>Veillonellales</taxon>
        <taxon>Veillonellaceae</taxon>
        <taxon>Dialister</taxon>
    </lineage>
</organism>
<feature type="region of interest" description="Disordered" evidence="1">
    <location>
        <begin position="1"/>
        <end position="22"/>
    </location>
</feature>
<evidence type="ECO:0000313" key="3">
    <source>
        <dbReference type="Proteomes" id="UP000004736"/>
    </source>
</evidence>
<proteinExistence type="predicted"/>
<name>C9LR12_9FIRM</name>
<keyword evidence="3" id="KW-1185">Reference proteome</keyword>
<dbReference type="EMBL" id="ACIM02000001">
    <property type="protein sequence ID" value="EEW97998.1"/>
    <property type="molecule type" value="Genomic_DNA"/>
</dbReference>